<dbReference type="EMBL" id="OMOJ01000007">
    <property type="protein sequence ID" value="SPF81179.1"/>
    <property type="molecule type" value="Genomic_DNA"/>
</dbReference>
<dbReference type="OrthoDB" id="7869995at2"/>
<proteinExistence type="predicted"/>
<feature type="domain" description="HTH psq-type" evidence="1">
    <location>
        <begin position="4"/>
        <end position="49"/>
    </location>
</feature>
<accession>A0A2R8AZA5</accession>
<name>A0A2R8AZA5_9RHOB</name>
<dbReference type="InterPro" id="IPR007889">
    <property type="entry name" value="HTH_Psq"/>
</dbReference>
<dbReference type="InterPro" id="IPR009057">
    <property type="entry name" value="Homeodomain-like_sf"/>
</dbReference>
<sequence length="64" mass="7150">MANRRPSHALTFNDAIEICELYLAGEFQNRIAAKFDVNPGRVSEVIKGRKFIGAMQQAIAKKQS</sequence>
<keyword evidence="3" id="KW-1185">Reference proteome</keyword>
<dbReference type="AlphaFoldDB" id="A0A2R8AZA5"/>
<dbReference type="RefSeq" id="WP_108887029.1">
    <property type="nucleotide sequence ID" value="NZ_OMOJ01000007.1"/>
</dbReference>
<dbReference type="Proteomes" id="UP000244904">
    <property type="component" value="Unassembled WGS sequence"/>
</dbReference>
<dbReference type="SUPFAM" id="SSF46689">
    <property type="entry name" value="Homeodomain-like"/>
    <property type="match status" value="1"/>
</dbReference>
<reference evidence="3" key="1">
    <citation type="submission" date="2018-03" db="EMBL/GenBank/DDBJ databases">
        <authorList>
            <person name="Rodrigo-Torres L."/>
            <person name="Arahal R. D."/>
            <person name="Lucena T."/>
        </authorList>
    </citation>
    <scope>NUCLEOTIDE SEQUENCE [LARGE SCALE GENOMIC DNA]</scope>
    <source>
        <strain evidence="3">CECT 8871</strain>
    </source>
</reference>
<dbReference type="Pfam" id="PF04218">
    <property type="entry name" value="CENP-B_N"/>
    <property type="match status" value="1"/>
</dbReference>
<evidence type="ECO:0000313" key="3">
    <source>
        <dbReference type="Proteomes" id="UP000244904"/>
    </source>
</evidence>
<protein>
    <recommendedName>
        <fullName evidence="1">HTH psq-type domain-containing protein</fullName>
    </recommendedName>
</protein>
<organism evidence="2 3">
    <name type="scientific">Pseudoprimorskyibacter insulae</name>
    <dbReference type="NCBI Taxonomy" id="1695997"/>
    <lineage>
        <taxon>Bacteria</taxon>
        <taxon>Pseudomonadati</taxon>
        <taxon>Pseudomonadota</taxon>
        <taxon>Alphaproteobacteria</taxon>
        <taxon>Rhodobacterales</taxon>
        <taxon>Paracoccaceae</taxon>
        <taxon>Pseudoprimorskyibacter</taxon>
    </lineage>
</organism>
<evidence type="ECO:0000313" key="2">
    <source>
        <dbReference type="EMBL" id="SPF81179.1"/>
    </source>
</evidence>
<gene>
    <name evidence="2" type="ORF">PRI8871_03001</name>
</gene>
<evidence type="ECO:0000259" key="1">
    <source>
        <dbReference type="Pfam" id="PF04218"/>
    </source>
</evidence>
<dbReference type="GO" id="GO:0003677">
    <property type="term" value="F:DNA binding"/>
    <property type="evidence" value="ECO:0007669"/>
    <property type="project" value="InterPro"/>
</dbReference>